<proteinExistence type="predicted"/>
<dbReference type="InterPro" id="IPR011055">
    <property type="entry name" value="Dup_hybrid_motif"/>
</dbReference>
<comment type="caution">
    <text evidence="3">The sequence shown here is derived from an EMBL/GenBank/DDBJ whole genome shotgun (WGS) entry which is preliminary data.</text>
</comment>
<dbReference type="PANTHER" id="PTHR21666:SF270">
    <property type="entry name" value="MUREIN HYDROLASE ACTIVATOR ENVC"/>
    <property type="match status" value="1"/>
</dbReference>
<dbReference type="CDD" id="cd12797">
    <property type="entry name" value="M23_peptidase"/>
    <property type="match status" value="1"/>
</dbReference>
<dbReference type="SMART" id="SM00257">
    <property type="entry name" value="LysM"/>
    <property type="match status" value="2"/>
</dbReference>
<dbReference type="CDD" id="cd00118">
    <property type="entry name" value="LysM"/>
    <property type="match status" value="1"/>
</dbReference>
<dbReference type="PROSITE" id="PS51257">
    <property type="entry name" value="PROKAR_LIPOPROTEIN"/>
    <property type="match status" value="1"/>
</dbReference>
<feature type="domain" description="LysM" evidence="2">
    <location>
        <begin position="171"/>
        <end position="215"/>
    </location>
</feature>
<dbReference type="SUPFAM" id="SSF51261">
    <property type="entry name" value="Duplicated hybrid motif"/>
    <property type="match status" value="1"/>
</dbReference>
<dbReference type="AlphaFoldDB" id="A0A7C9HBW9"/>
<dbReference type="InterPro" id="IPR016047">
    <property type="entry name" value="M23ase_b-sheet_dom"/>
</dbReference>
<evidence type="ECO:0000256" key="1">
    <source>
        <dbReference type="SAM" id="MobiDB-lite"/>
    </source>
</evidence>
<feature type="region of interest" description="Disordered" evidence="1">
    <location>
        <begin position="148"/>
        <end position="167"/>
    </location>
</feature>
<dbReference type="EMBL" id="VENJ01000021">
    <property type="protein sequence ID" value="MTJ05646.1"/>
    <property type="molecule type" value="Genomic_DNA"/>
</dbReference>
<gene>
    <name evidence="3" type="ORF">FH759_13255</name>
</gene>
<dbReference type="GO" id="GO:0004222">
    <property type="term" value="F:metalloendopeptidase activity"/>
    <property type="evidence" value="ECO:0007669"/>
    <property type="project" value="TreeGrafter"/>
</dbReference>
<evidence type="ECO:0000259" key="2">
    <source>
        <dbReference type="PROSITE" id="PS51782"/>
    </source>
</evidence>
<dbReference type="Gene3D" id="3.10.350.10">
    <property type="entry name" value="LysM domain"/>
    <property type="match status" value="2"/>
</dbReference>
<dbReference type="SUPFAM" id="SSF54106">
    <property type="entry name" value="LysM domain"/>
    <property type="match status" value="1"/>
</dbReference>
<dbReference type="InterPro" id="IPR036779">
    <property type="entry name" value="LysM_dom_sf"/>
</dbReference>
<protein>
    <submittedName>
        <fullName evidence="3">LysM peptidoglycan-binding domain-containing protein</fullName>
    </submittedName>
</protein>
<reference evidence="3 4" key="1">
    <citation type="submission" date="2019-06" db="EMBL/GenBank/DDBJ databases">
        <title>Enrichment of Autotrophic Halophilic Microorganisms from Red Sea Brine Pool Using Microbial Electrosynthesis System.</title>
        <authorList>
            <person name="Alqahtani M.F."/>
            <person name="Bajracharya S."/>
            <person name="Katuri K.P."/>
            <person name="Ali M."/>
            <person name="Saikaly P.E."/>
        </authorList>
    </citation>
    <scope>NUCLEOTIDE SEQUENCE [LARGE SCALE GENOMIC DNA]</scope>
    <source>
        <strain evidence="3">MES6</strain>
    </source>
</reference>
<dbReference type="InterPro" id="IPR018392">
    <property type="entry name" value="LysM"/>
</dbReference>
<organism evidence="3 4">
    <name type="scientific">Sediminimonas qiaohouensis</name>
    <dbReference type="NCBI Taxonomy" id="552061"/>
    <lineage>
        <taxon>Bacteria</taxon>
        <taxon>Pseudomonadati</taxon>
        <taxon>Pseudomonadota</taxon>
        <taxon>Alphaproteobacteria</taxon>
        <taxon>Rhodobacterales</taxon>
        <taxon>Roseobacteraceae</taxon>
        <taxon>Sediminimonas</taxon>
    </lineage>
</organism>
<accession>A0A7C9HBW9</accession>
<feature type="compositionally biased region" description="Polar residues" evidence="1">
    <location>
        <begin position="151"/>
        <end position="164"/>
    </location>
</feature>
<dbReference type="Pfam" id="PF01476">
    <property type="entry name" value="LysM"/>
    <property type="match status" value="2"/>
</dbReference>
<feature type="compositionally biased region" description="Polar residues" evidence="1">
    <location>
        <begin position="279"/>
        <end position="289"/>
    </location>
</feature>
<dbReference type="Gene3D" id="2.70.70.10">
    <property type="entry name" value="Glucose Permease (Domain IIA)"/>
    <property type="match status" value="1"/>
</dbReference>
<feature type="region of interest" description="Disordered" evidence="1">
    <location>
        <begin position="220"/>
        <end position="289"/>
    </location>
</feature>
<evidence type="ECO:0000313" key="4">
    <source>
        <dbReference type="Proteomes" id="UP000483078"/>
    </source>
</evidence>
<dbReference type="Proteomes" id="UP000483078">
    <property type="component" value="Unassembled WGS sequence"/>
</dbReference>
<feature type="compositionally biased region" description="Low complexity" evidence="1">
    <location>
        <begin position="220"/>
        <end position="241"/>
    </location>
</feature>
<dbReference type="PROSITE" id="PS51782">
    <property type="entry name" value="LYSM"/>
    <property type="match status" value="1"/>
</dbReference>
<dbReference type="InterPro" id="IPR050570">
    <property type="entry name" value="Cell_wall_metabolism_enzyme"/>
</dbReference>
<sequence length="402" mass="42183">MHRPRTLRRVILTTTALALLGACSEPLDYDMRGNFANGFDTSDAAAQATADRPRPDDRGIISYPGYQVAVAKRGDRLRDVANRIGADVQSLARYNGIKPDDPLRQGEIIALPNRVAEPSPATGAPATGPIQPPGVDITTLAGNAIDDADSTGAQEATGEAQTDAQVGAEPVRHKVQRGETAYSIARLYGVTPRALADWNGLDSRFTVREGQYLLIPVAKSDTQSAASTDTAALDTQTDTTAPGQGSPTPVPPSSSDPLPEDTEAAAPEDAAAEAPDLGETQTASTDTAQLMTPVKGKIIRAYAKGRNDGIDIQAPAGSGIMAADSGSVAAITSDSDEVPILVVKHADNLLTIYGNISDIRVQKGDSVSRGQRIASVRSGDANYLHFEVRKGFESVDPTDYLP</sequence>
<feature type="compositionally biased region" description="Low complexity" evidence="1">
    <location>
        <begin position="264"/>
        <end position="275"/>
    </location>
</feature>
<name>A0A7C9HBW9_9RHOB</name>
<dbReference type="Pfam" id="PF01551">
    <property type="entry name" value="Peptidase_M23"/>
    <property type="match status" value="1"/>
</dbReference>
<dbReference type="PANTHER" id="PTHR21666">
    <property type="entry name" value="PEPTIDASE-RELATED"/>
    <property type="match status" value="1"/>
</dbReference>
<evidence type="ECO:0000313" key="3">
    <source>
        <dbReference type="EMBL" id="MTJ05646.1"/>
    </source>
</evidence>